<gene>
    <name evidence="2" type="ORF">Ptr86124_006438</name>
    <name evidence="1" type="ORF">PtrM4_067560</name>
</gene>
<dbReference type="Proteomes" id="UP000245464">
    <property type="component" value="Chromosome 2"/>
</dbReference>
<dbReference type="EMBL" id="NQIK02000002">
    <property type="protein sequence ID" value="KAF7575132.1"/>
    <property type="molecule type" value="Genomic_DNA"/>
</dbReference>
<dbReference type="Proteomes" id="UP000249757">
    <property type="component" value="Unassembled WGS sequence"/>
</dbReference>
<keyword evidence="4" id="KW-1185">Reference proteome</keyword>
<name>A0A2W1DSK0_9PLEO</name>
<accession>A0A2W1DSK0</accession>
<evidence type="ECO:0000313" key="3">
    <source>
        <dbReference type="Proteomes" id="UP000245464"/>
    </source>
</evidence>
<protein>
    <submittedName>
        <fullName evidence="1">Uncharacterized protein</fullName>
    </submittedName>
</protein>
<proteinExistence type="predicted"/>
<reference evidence="2" key="2">
    <citation type="submission" date="2021-05" db="EMBL/GenBank/DDBJ databases">
        <authorList>
            <person name="Moolhuijzen P.M."/>
            <person name="Moffat C.S."/>
        </authorList>
    </citation>
    <scope>NUCLEOTIDE SEQUENCE</scope>
    <source>
        <strain evidence="2">86-124</strain>
    </source>
</reference>
<reference evidence="4" key="4">
    <citation type="journal article" date="2022" name="Microb. Genom.">
        <title>A global pangenome for the wheat fungal pathogen Pyrenophora tritici-repentis and prediction of effector protein structural homology.</title>
        <authorList>
            <person name="Moolhuijzen P.M."/>
            <person name="See P.T."/>
            <person name="Shi G."/>
            <person name="Powell H.R."/>
            <person name="Cockram J."/>
            <person name="Jorgensen L.N."/>
            <person name="Benslimane H."/>
            <person name="Strelkov S.E."/>
            <person name="Turner J."/>
            <person name="Liu Z."/>
            <person name="Moffat C.S."/>
        </authorList>
    </citation>
    <scope>NUCLEOTIDE SEQUENCE [LARGE SCALE GENOMIC DNA]</scope>
</reference>
<evidence type="ECO:0000313" key="2">
    <source>
        <dbReference type="EMBL" id="KAI1515115.1"/>
    </source>
</evidence>
<organism evidence="1 3">
    <name type="scientific">Pyrenophora tritici-repentis</name>
    <dbReference type="NCBI Taxonomy" id="45151"/>
    <lineage>
        <taxon>Eukaryota</taxon>
        <taxon>Fungi</taxon>
        <taxon>Dikarya</taxon>
        <taxon>Ascomycota</taxon>
        <taxon>Pezizomycotina</taxon>
        <taxon>Dothideomycetes</taxon>
        <taxon>Pleosporomycetidae</taxon>
        <taxon>Pleosporales</taxon>
        <taxon>Pleosporineae</taxon>
        <taxon>Pleosporaceae</taxon>
        <taxon>Pyrenophora</taxon>
    </lineage>
</organism>
<comment type="caution">
    <text evidence="1">The sequence shown here is derived from an EMBL/GenBank/DDBJ whole genome shotgun (WGS) entry which is preliminary data.</text>
</comment>
<dbReference type="AlphaFoldDB" id="A0A2W1DSK0"/>
<dbReference type="EMBL" id="NRDI02000007">
    <property type="protein sequence ID" value="KAI1515115.1"/>
    <property type="molecule type" value="Genomic_DNA"/>
</dbReference>
<reference evidence="1 3" key="1">
    <citation type="journal article" date="2018" name="BMC Genomics">
        <title>Comparative genomics of the wheat fungal pathogen Pyrenophora tritici-repentis reveals chromosomal variations and genome plasticity.</title>
        <authorList>
            <person name="Moolhuijzen P."/>
            <person name="See P.T."/>
            <person name="Hane J.K."/>
            <person name="Shi G."/>
            <person name="Liu Z."/>
            <person name="Oliver R.P."/>
            <person name="Moffat C.S."/>
        </authorList>
    </citation>
    <scope>NUCLEOTIDE SEQUENCE [LARGE SCALE GENOMIC DNA]</scope>
    <source>
        <strain evidence="1">M4</strain>
    </source>
</reference>
<evidence type="ECO:0000313" key="1">
    <source>
        <dbReference type="EMBL" id="KAF7575132.1"/>
    </source>
</evidence>
<evidence type="ECO:0000313" key="4">
    <source>
        <dbReference type="Proteomes" id="UP000249757"/>
    </source>
</evidence>
<sequence>MSNSPRALFNGLDMTTPLWPPFNNCITPRAAFALGVQYVREYLLSISRKPKLGYNGPALSHFYVQTLVLKIPRLRILGVDSSVAEAACVQIFPGWRGCDVTGAVYRRVRV</sequence>
<reference evidence="2" key="3">
    <citation type="journal article" date="2022" name="bioRxiv">
        <title>A global pangenome for the wheat fungal pathogen Pyrenophora tritici-repentis and prediction of effector protein structural homology.</title>
        <authorList>
            <person name="Moolhuijzen P."/>
            <person name="See P.T."/>
            <person name="Shi G."/>
            <person name="Powell H.R."/>
            <person name="Cockram J."/>
            <person name="Jorgensen L.N."/>
            <person name="Benslimane H."/>
            <person name="Strelkov S.E."/>
            <person name="Turner J."/>
            <person name="Liu Z."/>
            <person name="Moffat C.S."/>
        </authorList>
    </citation>
    <scope>NUCLEOTIDE SEQUENCE</scope>
    <source>
        <strain evidence="2">86-124</strain>
    </source>
</reference>